<comment type="caution">
    <text evidence="2">The sequence shown here is derived from an EMBL/GenBank/DDBJ whole genome shotgun (WGS) entry which is preliminary data.</text>
</comment>
<organism evidence="2 3">
    <name type="scientific">Chitinophaga barathri</name>
    <dbReference type="NCBI Taxonomy" id="1647451"/>
    <lineage>
        <taxon>Bacteria</taxon>
        <taxon>Pseudomonadati</taxon>
        <taxon>Bacteroidota</taxon>
        <taxon>Chitinophagia</taxon>
        <taxon>Chitinophagales</taxon>
        <taxon>Chitinophagaceae</taxon>
        <taxon>Chitinophaga</taxon>
    </lineage>
</organism>
<accession>A0A3N4MDU5</accession>
<dbReference type="AlphaFoldDB" id="A0A3N4MDU5"/>
<dbReference type="Proteomes" id="UP000279089">
    <property type="component" value="Unassembled WGS sequence"/>
</dbReference>
<dbReference type="EMBL" id="RMBX01000016">
    <property type="protein sequence ID" value="RPD38280.1"/>
    <property type="molecule type" value="Genomic_DNA"/>
</dbReference>
<proteinExistence type="predicted"/>
<reference evidence="3" key="1">
    <citation type="submission" date="2018-11" db="EMBL/GenBank/DDBJ databases">
        <title>Chitinophaga lutea sp.nov., isolate from arsenic contaminated soil.</title>
        <authorList>
            <person name="Zong Y."/>
        </authorList>
    </citation>
    <scope>NUCLEOTIDE SEQUENCE [LARGE SCALE GENOMIC DNA]</scope>
    <source>
        <strain evidence="3">YLT18</strain>
    </source>
</reference>
<protein>
    <recommendedName>
        <fullName evidence="4">T9SS C-terminal target domain-containing protein</fullName>
    </recommendedName>
</protein>
<keyword evidence="1" id="KW-0732">Signal</keyword>
<evidence type="ECO:0000313" key="3">
    <source>
        <dbReference type="Proteomes" id="UP000279089"/>
    </source>
</evidence>
<feature type="signal peptide" evidence="1">
    <location>
        <begin position="1"/>
        <end position="18"/>
    </location>
</feature>
<keyword evidence="3" id="KW-1185">Reference proteome</keyword>
<dbReference type="OrthoDB" id="5526825at2"/>
<gene>
    <name evidence="2" type="ORF">EG028_25650</name>
</gene>
<dbReference type="RefSeq" id="WP_120519154.1">
    <property type="nucleotide sequence ID" value="NZ_QXZY01000016.1"/>
</dbReference>
<evidence type="ECO:0008006" key="4">
    <source>
        <dbReference type="Google" id="ProtNLM"/>
    </source>
</evidence>
<feature type="chain" id="PRO_5017954301" description="T9SS C-terminal target domain-containing protein" evidence="1">
    <location>
        <begin position="19"/>
        <end position="442"/>
    </location>
</feature>
<sequence length="442" mass="47841">MKNILFSILLCAAFSAQGQSPYTLTLKQYENQPAPALQSFCIATGNGLWLLVGGRTNGFHGTADSSSTFPTAFDNQTLYVIDPVNNKSWTAPIPQQFLYQLRSTNMAYCQDGNTLYCIGGYGNGCDGDNPGCYQTFPNLTAINVPGIISAIQSGGNVAANISTLSDPRMAVTGGYLTKNAGVFYLVFGQNYNGKYQGGVTGKYTQQIARFLVTNNGGQLSISNYQTFTTKQTYLGLSQFHRRDFVASTYINPMNRSVGMGVFGGVFNSQGGPFRNPIYIQNYGHTTTTTIDTAYSQMYCMYDCAVVPLYNTSGQQMYVSMIGGITDYYFNKNGDPVPSNASNFMPWFNYVSTLVKTTKSTVEYPQKGNPLPGYIGANAAFIPAPGIAMYGGTADVIDFAKLPSGQTMIGWMYGGIVATAEQSNGFNPTSSSNVIYAVYLTKN</sequence>
<name>A0A3N4MDU5_9BACT</name>
<evidence type="ECO:0000313" key="2">
    <source>
        <dbReference type="EMBL" id="RPD38280.1"/>
    </source>
</evidence>
<evidence type="ECO:0000256" key="1">
    <source>
        <dbReference type="SAM" id="SignalP"/>
    </source>
</evidence>